<comment type="caution">
    <text evidence="1">The sequence shown here is derived from an EMBL/GenBank/DDBJ whole genome shotgun (WGS) entry which is preliminary data.</text>
</comment>
<protein>
    <submittedName>
        <fullName evidence="1">Uncharacterized protein</fullName>
    </submittedName>
</protein>
<evidence type="ECO:0000313" key="1">
    <source>
        <dbReference type="EMBL" id="KAK1857688.1"/>
    </source>
</evidence>
<sequence>MRSGLGDTPTLAAHLDAVIPPGGVVGIDPLVHSIDGARELAEALAGKGKGGEKDGAVEKAEGTAGHAPARRRLHHVAVNPVDTVWGAARPALPTSKARVHHLNDVPYTPTVLAYAAVGVESAVLYISPDKVGDEVASALRSSGVEVRPYDAILVDVAAAATARKRIWLDPVSTSVAVYDAACGNEAGVEGTPNKARVVLKPTPISMFKAVKNEAEMSGMRAAHVRDSAALSSFLAWLSATLTAGTETVTELSASAKLDSYRKAQDGFLFPSFETISGVGPNGAVIHYSATKAGSTTPVTTAQMYLLDSGGQYVDGTTDVTRTSHFGTPSRHERACFTRVLQGHIALSSAVFPAGTTGLMLDGYARRPLWAAGLDYRHGTGHGVGAGLNVHEGPQSISPRPGSNKWGLVAGMVVSNEPGYYQEGEGGFGIRIENLVEVVEVATKHRFGDGPYLGFKELTLVPVDRSLILTEMLSAEEVAWVDAYHARVRAEVGPALSTDDVVASEWLQVNTEPLVAAA</sequence>
<reference evidence="1" key="1">
    <citation type="submission" date="2019-11" db="EMBL/GenBank/DDBJ databases">
        <title>Nori genome reveals adaptations in red seaweeds to the harsh intertidal environment.</title>
        <authorList>
            <person name="Wang D."/>
            <person name="Mao Y."/>
        </authorList>
    </citation>
    <scope>NUCLEOTIDE SEQUENCE</scope>
    <source>
        <tissue evidence="1">Gametophyte</tissue>
    </source>
</reference>
<dbReference type="Proteomes" id="UP000798662">
    <property type="component" value="Chromosome 1"/>
</dbReference>
<proteinExistence type="predicted"/>
<accession>A0ACC3BJE9</accession>
<gene>
    <name evidence="1" type="ORF">I4F81_000303</name>
</gene>
<organism evidence="1 2">
    <name type="scientific">Pyropia yezoensis</name>
    <name type="common">Susabi-nori</name>
    <name type="synonym">Porphyra yezoensis</name>
    <dbReference type="NCBI Taxonomy" id="2788"/>
    <lineage>
        <taxon>Eukaryota</taxon>
        <taxon>Rhodophyta</taxon>
        <taxon>Bangiophyceae</taxon>
        <taxon>Bangiales</taxon>
        <taxon>Bangiaceae</taxon>
        <taxon>Pyropia</taxon>
    </lineage>
</organism>
<evidence type="ECO:0000313" key="2">
    <source>
        <dbReference type="Proteomes" id="UP000798662"/>
    </source>
</evidence>
<name>A0ACC3BJE9_PYRYE</name>
<keyword evidence="2" id="KW-1185">Reference proteome</keyword>
<dbReference type="EMBL" id="CM020618">
    <property type="protein sequence ID" value="KAK1857688.1"/>
    <property type="molecule type" value="Genomic_DNA"/>
</dbReference>